<dbReference type="PANTHER" id="PTHR42659">
    <property type="entry name" value="XANTHINE DEHYDROGENASE SUBUNIT C-RELATED"/>
    <property type="match status" value="1"/>
</dbReference>
<protein>
    <submittedName>
        <fullName evidence="3">FAD binding domain-containing protein</fullName>
    </submittedName>
</protein>
<comment type="caution">
    <text evidence="3">The sequence shown here is derived from an EMBL/GenBank/DDBJ whole genome shotgun (WGS) entry which is preliminary data.</text>
</comment>
<dbReference type="SUPFAM" id="SSF55447">
    <property type="entry name" value="CO dehydrogenase flavoprotein C-terminal domain-like"/>
    <property type="match status" value="1"/>
</dbReference>
<feature type="domain" description="FAD-binding PCMH-type" evidence="2">
    <location>
        <begin position="16"/>
        <end position="206"/>
    </location>
</feature>
<dbReference type="Proteomes" id="UP001335729">
    <property type="component" value="Unassembled WGS sequence"/>
</dbReference>
<evidence type="ECO:0000259" key="2">
    <source>
        <dbReference type="PROSITE" id="PS51387"/>
    </source>
</evidence>
<organism evidence="3 4">
    <name type="scientific">Gordonia prachuapensis</name>
    <dbReference type="NCBI Taxonomy" id="3115651"/>
    <lineage>
        <taxon>Bacteria</taxon>
        <taxon>Bacillati</taxon>
        <taxon>Actinomycetota</taxon>
        <taxon>Actinomycetes</taxon>
        <taxon>Mycobacteriales</taxon>
        <taxon>Gordoniaceae</taxon>
        <taxon>Gordonia</taxon>
    </lineage>
</organism>
<dbReference type="Gene3D" id="3.30.390.50">
    <property type="entry name" value="CO dehydrogenase flavoprotein, C-terminal domain"/>
    <property type="match status" value="1"/>
</dbReference>
<dbReference type="InterPro" id="IPR036318">
    <property type="entry name" value="FAD-bd_PCMH-like_sf"/>
</dbReference>
<dbReference type="EMBL" id="JAZDUE010000016">
    <property type="protein sequence ID" value="MEE4025029.1"/>
    <property type="molecule type" value="Genomic_DNA"/>
</dbReference>
<dbReference type="PANTHER" id="PTHR42659:SF9">
    <property type="entry name" value="XANTHINE DEHYDROGENASE FAD-BINDING SUBUNIT XDHB-RELATED"/>
    <property type="match status" value="1"/>
</dbReference>
<evidence type="ECO:0000256" key="1">
    <source>
        <dbReference type="ARBA" id="ARBA00023002"/>
    </source>
</evidence>
<dbReference type="SUPFAM" id="SSF56176">
    <property type="entry name" value="FAD-binding/transporter-associated domain-like"/>
    <property type="match status" value="1"/>
</dbReference>
<dbReference type="RefSeq" id="WP_330506368.1">
    <property type="nucleotide sequence ID" value="NZ_JAZDUE010000016.1"/>
</dbReference>
<dbReference type="InterPro" id="IPR002346">
    <property type="entry name" value="Mopterin_DH_FAD-bd"/>
</dbReference>
<accession>A0ABU7MZ50</accession>
<proteinExistence type="predicted"/>
<dbReference type="Gene3D" id="3.30.43.10">
    <property type="entry name" value="Uridine Diphospho-n-acetylenolpyruvylglucosamine Reductase, domain 2"/>
    <property type="match status" value="1"/>
</dbReference>
<dbReference type="PROSITE" id="PS51387">
    <property type="entry name" value="FAD_PCMH"/>
    <property type="match status" value="1"/>
</dbReference>
<sequence>MRAQALGAGMLAQSQSAIAPFRLHRPTTLTQASALVAEYPEATIAAGCSDLVARIREGERIERLISLQRVDELREIDESDGTLRIGAAVSHHDGSTHRIVRTAIPGFAAAWSSIATVRIRYTGTIGGNVMAARTRYEMPLLLGALGAEYDYDATGRLLCHVRVNTAGLRWFGYERSMRPTATLALAVRAAPAGGIDVRAVAGSEYRPGYTLTAHAPGDDLRDLDPSALAATLAEQLPDECADHTGSADYRRHLVEVLTGRILRAAADDGVERTPTP</sequence>
<keyword evidence="1" id="KW-0560">Oxidoreductase</keyword>
<dbReference type="InterPro" id="IPR051312">
    <property type="entry name" value="Diverse_Substr_Oxidored"/>
</dbReference>
<gene>
    <name evidence="3" type="ORF">V1Y59_18230</name>
</gene>
<reference evidence="3 4" key="1">
    <citation type="submission" date="2024-01" db="EMBL/GenBank/DDBJ databases">
        <title>Draft genome sequence of Gordonia sp. PKS22-38.</title>
        <authorList>
            <person name="Suphannarot A."/>
            <person name="Mingma R."/>
        </authorList>
    </citation>
    <scope>NUCLEOTIDE SEQUENCE [LARGE SCALE GENOMIC DNA]</scope>
    <source>
        <strain evidence="3 4">PKS22-38</strain>
    </source>
</reference>
<evidence type="ECO:0000313" key="4">
    <source>
        <dbReference type="Proteomes" id="UP001335729"/>
    </source>
</evidence>
<dbReference type="Gene3D" id="3.30.465.10">
    <property type="match status" value="1"/>
</dbReference>
<evidence type="ECO:0000313" key="3">
    <source>
        <dbReference type="EMBL" id="MEE4025029.1"/>
    </source>
</evidence>
<dbReference type="InterPro" id="IPR016166">
    <property type="entry name" value="FAD-bd_PCMH"/>
</dbReference>
<dbReference type="InterPro" id="IPR016169">
    <property type="entry name" value="FAD-bd_PCMH_sub2"/>
</dbReference>
<dbReference type="InterPro" id="IPR036683">
    <property type="entry name" value="CO_DH_flav_C_dom_sf"/>
</dbReference>
<keyword evidence="4" id="KW-1185">Reference proteome</keyword>
<dbReference type="Pfam" id="PF00941">
    <property type="entry name" value="FAD_binding_5"/>
    <property type="match status" value="1"/>
</dbReference>
<dbReference type="InterPro" id="IPR016167">
    <property type="entry name" value="FAD-bd_PCMH_sub1"/>
</dbReference>
<name>A0ABU7MZ50_9ACTN</name>